<dbReference type="Gene3D" id="3.30.70.1560">
    <property type="entry name" value="Alpha-L RNA-binding motif"/>
    <property type="match status" value="1"/>
</dbReference>
<dbReference type="Gene3D" id="3.30.70.580">
    <property type="entry name" value="Pseudouridine synthase I, catalytic domain, N-terminal subdomain"/>
    <property type="match status" value="1"/>
</dbReference>
<keyword evidence="3" id="KW-0694">RNA-binding</keyword>
<evidence type="ECO:0000313" key="7">
    <source>
        <dbReference type="Proteomes" id="UP000229893"/>
    </source>
</evidence>
<name>A0A2H0N722_9BACT</name>
<dbReference type="AlphaFoldDB" id="A0A2H0N722"/>
<dbReference type="Pfam" id="PF00849">
    <property type="entry name" value="PseudoU_synth_2"/>
    <property type="match status" value="1"/>
</dbReference>
<evidence type="ECO:0000259" key="5">
    <source>
        <dbReference type="SMART" id="SM00363"/>
    </source>
</evidence>
<comment type="caution">
    <text evidence="6">The sequence shown here is derived from an EMBL/GenBank/DDBJ whole genome shotgun (WGS) entry which is preliminary data.</text>
</comment>
<dbReference type="InterPro" id="IPR020094">
    <property type="entry name" value="TruA/RsuA/RluB/E/F_N"/>
</dbReference>
<dbReference type="InterPro" id="IPR018496">
    <property type="entry name" value="PsdUridine_synth_RsuA/RluB_CS"/>
</dbReference>
<organism evidence="6 7">
    <name type="scientific">Candidatus Liptonbacteria bacterium CG11_big_fil_rev_8_21_14_0_20_35_14</name>
    <dbReference type="NCBI Taxonomy" id="1974634"/>
    <lineage>
        <taxon>Bacteria</taxon>
        <taxon>Candidatus Liptoniibacteriota</taxon>
    </lineage>
</organism>
<dbReference type="EMBL" id="PCWO01000044">
    <property type="protein sequence ID" value="PIR04702.1"/>
    <property type="molecule type" value="Genomic_DNA"/>
</dbReference>
<dbReference type="Gene3D" id="3.10.290.10">
    <property type="entry name" value="RNA-binding S4 domain"/>
    <property type="match status" value="1"/>
</dbReference>
<dbReference type="GO" id="GO:0003723">
    <property type="term" value="F:RNA binding"/>
    <property type="evidence" value="ECO:0007669"/>
    <property type="project" value="UniProtKB-KW"/>
</dbReference>
<dbReference type="InterPro" id="IPR000748">
    <property type="entry name" value="PsdUridine_synth_RsuA/RluB/E/F"/>
</dbReference>
<dbReference type="PANTHER" id="PTHR47683">
    <property type="entry name" value="PSEUDOURIDINE SYNTHASE FAMILY PROTEIN-RELATED"/>
    <property type="match status" value="1"/>
</dbReference>
<dbReference type="SMART" id="SM00363">
    <property type="entry name" value="S4"/>
    <property type="match status" value="1"/>
</dbReference>
<dbReference type="PROSITE" id="PS01149">
    <property type="entry name" value="PSI_RSU"/>
    <property type="match status" value="1"/>
</dbReference>
<evidence type="ECO:0000256" key="2">
    <source>
        <dbReference type="ARBA" id="ARBA00023235"/>
    </source>
</evidence>
<dbReference type="Proteomes" id="UP000229893">
    <property type="component" value="Unassembled WGS sequence"/>
</dbReference>
<dbReference type="InterPro" id="IPR050343">
    <property type="entry name" value="RsuA_PseudoU_synthase"/>
</dbReference>
<evidence type="ECO:0000256" key="4">
    <source>
        <dbReference type="RuleBase" id="RU003887"/>
    </source>
</evidence>
<evidence type="ECO:0000256" key="1">
    <source>
        <dbReference type="ARBA" id="ARBA00008348"/>
    </source>
</evidence>
<gene>
    <name evidence="6" type="ORF">COV57_02985</name>
</gene>
<proteinExistence type="inferred from homology"/>
<feature type="domain" description="RNA-binding S4" evidence="5">
    <location>
        <begin position="9"/>
        <end position="67"/>
    </location>
</feature>
<dbReference type="PROSITE" id="PS50889">
    <property type="entry name" value="S4"/>
    <property type="match status" value="1"/>
</dbReference>
<dbReference type="NCBIfam" id="TIGR00093">
    <property type="entry name" value="pseudouridine synthase"/>
    <property type="match status" value="1"/>
</dbReference>
<dbReference type="GO" id="GO:0000455">
    <property type="term" value="P:enzyme-directed rRNA pseudouridine synthesis"/>
    <property type="evidence" value="ECO:0007669"/>
    <property type="project" value="UniProtKB-ARBA"/>
</dbReference>
<dbReference type="CDD" id="cd00165">
    <property type="entry name" value="S4"/>
    <property type="match status" value="1"/>
</dbReference>
<dbReference type="InterPro" id="IPR006145">
    <property type="entry name" value="PsdUridine_synth_RsuA/RluA"/>
</dbReference>
<reference evidence="6 7" key="1">
    <citation type="submission" date="2017-09" db="EMBL/GenBank/DDBJ databases">
        <title>Depth-based differentiation of microbial function through sediment-hosted aquifers and enrichment of novel symbionts in the deep terrestrial subsurface.</title>
        <authorList>
            <person name="Probst A.J."/>
            <person name="Ladd B."/>
            <person name="Jarett J.K."/>
            <person name="Geller-Mcgrath D.E."/>
            <person name="Sieber C.M."/>
            <person name="Emerson J.B."/>
            <person name="Anantharaman K."/>
            <person name="Thomas B.C."/>
            <person name="Malmstrom R."/>
            <person name="Stieglmeier M."/>
            <person name="Klingl A."/>
            <person name="Woyke T."/>
            <person name="Ryan C.M."/>
            <person name="Banfield J.F."/>
        </authorList>
    </citation>
    <scope>NUCLEOTIDE SEQUENCE [LARGE SCALE GENOMIC DNA]</scope>
    <source>
        <strain evidence="6">CG11_big_fil_rev_8_21_14_0_20_35_14</strain>
    </source>
</reference>
<dbReference type="InterPro" id="IPR020103">
    <property type="entry name" value="PsdUridine_synth_cat_dom_sf"/>
</dbReference>
<dbReference type="PANTHER" id="PTHR47683:SF2">
    <property type="entry name" value="RNA-BINDING S4 DOMAIN-CONTAINING PROTEIN"/>
    <property type="match status" value="1"/>
</dbReference>
<dbReference type="InterPro" id="IPR002942">
    <property type="entry name" value="S4_RNA-bd"/>
</dbReference>
<dbReference type="InterPro" id="IPR036986">
    <property type="entry name" value="S4_RNA-bd_sf"/>
</dbReference>
<keyword evidence="2 4" id="KW-0413">Isomerase</keyword>
<dbReference type="GO" id="GO:0120159">
    <property type="term" value="F:rRNA pseudouridine synthase activity"/>
    <property type="evidence" value="ECO:0007669"/>
    <property type="project" value="UniProtKB-ARBA"/>
</dbReference>
<dbReference type="Pfam" id="PF01479">
    <property type="entry name" value="S4"/>
    <property type="match status" value="1"/>
</dbReference>
<dbReference type="EC" id="5.4.99.-" evidence="4"/>
<sequence>MIEREEYPIRINKYLAIKKVSTRRGADDLIKRGLVKINGKKAKLGDKINKGDKVDVSSKALEGRNFKYGAFYKPRGVVTHSPVKGEKSINDIIDLGYLFPIGRLDKESEGLMILTNDGRITDRLLNPIYEHEKEYSVKVREKTPNRIINILEKGIIDNGELLKAKKVSILQNGNLSIVLTQGKNHQIRRMLSFVRLTVEKLKRVRIMSVKTTGLAVGEMKILEGREREKFLRDLDLG</sequence>
<accession>A0A2H0N722</accession>
<comment type="similarity">
    <text evidence="1 4">Belongs to the pseudouridine synthase RsuA family.</text>
</comment>
<dbReference type="InterPro" id="IPR042092">
    <property type="entry name" value="PsdUridine_s_RsuA/RluB/E/F_cat"/>
</dbReference>
<dbReference type="SUPFAM" id="SSF55120">
    <property type="entry name" value="Pseudouridine synthase"/>
    <property type="match status" value="1"/>
</dbReference>
<evidence type="ECO:0000256" key="3">
    <source>
        <dbReference type="PROSITE-ProRule" id="PRU00182"/>
    </source>
</evidence>
<evidence type="ECO:0000313" key="6">
    <source>
        <dbReference type="EMBL" id="PIR04702.1"/>
    </source>
</evidence>
<protein>
    <recommendedName>
        <fullName evidence="4">Pseudouridine synthase</fullName>
        <ecNumber evidence="4">5.4.99.-</ecNumber>
    </recommendedName>
</protein>
<dbReference type="SUPFAM" id="SSF55174">
    <property type="entry name" value="Alpha-L RNA-binding motif"/>
    <property type="match status" value="1"/>
</dbReference>